<keyword evidence="4 8" id="KW-0566">Pantothenate biosynthesis</keyword>
<dbReference type="GO" id="GO:0015940">
    <property type="term" value="P:pantothenate biosynthetic process"/>
    <property type="evidence" value="ECO:0007669"/>
    <property type="project" value="UniProtKB-UniRule"/>
</dbReference>
<evidence type="ECO:0000313" key="9">
    <source>
        <dbReference type="EMBL" id="OGC03118.1"/>
    </source>
</evidence>
<gene>
    <name evidence="8" type="primary">panC</name>
    <name evidence="9" type="ORF">A3H38_03640</name>
</gene>
<comment type="subunit">
    <text evidence="8">Homodimer.</text>
</comment>
<keyword evidence="8" id="KW-0963">Cytoplasm</keyword>
<feature type="binding site" evidence="8">
    <location>
        <position position="176"/>
    </location>
    <ligand>
        <name>ATP</name>
        <dbReference type="ChEBI" id="CHEBI:30616"/>
    </ligand>
</feature>
<dbReference type="NCBIfam" id="TIGR00125">
    <property type="entry name" value="cyt_tran_rel"/>
    <property type="match status" value="1"/>
</dbReference>
<dbReference type="Proteomes" id="UP000176938">
    <property type="component" value="Unassembled WGS sequence"/>
</dbReference>
<protein>
    <recommendedName>
        <fullName evidence="8">Pantothenate synthetase</fullName>
        <shortName evidence="8">PS</shortName>
        <ecNumber evidence="8">6.3.2.1</ecNumber>
    </recommendedName>
    <alternativeName>
        <fullName evidence="8">Pantoate--beta-alanine ligase</fullName>
    </alternativeName>
    <alternativeName>
        <fullName evidence="8">Pantoate-activating enzyme</fullName>
    </alternativeName>
</protein>
<comment type="function">
    <text evidence="8">Catalyzes the condensation of pantoate with beta-alanine in an ATP-dependent reaction via a pantoyl-adenylate intermediate.</text>
</comment>
<evidence type="ECO:0000256" key="1">
    <source>
        <dbReference type="ARBA" id="ARBA00004990"/>
    </source>
</evidence>
<comment type="pathway">
    <text evidence="1 8">Cofactor biosynthesis; (R)-pantothenate biosynthesis; (R)-pantothenate from (R)-pantoate and beta-alanine: step 1/1.</text>
</comment>
<comment type="caution">
    <text evidence="9">The sequence shown here is derived from an EMBL/GenBank/DDBJ whole genome shotgun (WGS) entry which is preliminary data.</text>
</comment>
<dbReference type="EC" id="6.3.2.1" evidence="8"/>
<dbReference type="PANTHER" id="PTHR21299:SF1">
    <property type="entry name" value="PANTOATE--BETA-ALANINE LIGASE"/>
    <property type="match status" value="1"/>
</dbReference>
<dbReference type="CDD" id="cd00560">
    <property type="entry name" value="PanC"/>
    <property type="match status" value="1"/>
</dbReference>
<dbReference type="InterPro" id="IPR004821">
    <property type="entry name" value="Cyt_trans-like"/>
</dbReference>
<proteinExistence type="inferred from homology"/>
<comment type="subcellular location">
    <subcellularLocation>
        <location evidence="8">Cytoplasm</location>
    </subcellularLocation>
</comment>
<keyword evidence="3 8" id="KW-0436">Ligase</keyword>
<dbReference type="UniPathway" id="UPA00028">
    <property type="reaction ID" value="UER00005"/>
</dbReference>
<comment type="similarity">
    <text evidence="2 8">Belongs to the pantothenate synthetase family.</text>
</comment>
<feature type="active site" description="Proton donor" evidence="8">
    <location>
        <position position="37"/>
    </location>
</feature>
<dbReference type="SUPFAM" id="SSF52374">
    <property type="entry name" value="Nucleotidylyl transferase"/>
    <property type="match status" value="1"/>
</dbReference>
<comment type="catalytic activity">
    <reaction evidence="7 8">
        <text>(R)-pantoate + beta-alanine + ATP = (R)-pantothenate + AMP + diphosphate + H(+)</text>
        <dbReference type="Rhea" id="RHEA:10912"/>
        <dbReference type="ChEBI" id="CHEBI:15378"/>
        <dbReference type="ChEBI" id="CHEBI:15980"/>
        <dbReference type="ChEBI" id="CHEBI:29032"/>
        <dbReference type="ChEBI" id="CHEBI:30616"/>
        <dbReference type="ChEBI" id="CHEBI:33019"/>
        <dbReference type="ChEBI" id="CHEBI:57966"/>
        <dbReference type="ChEBI" id="CHEBI:456215"/>
        <dbReference type="EC" id="6.3.2.1"/>
    </reaction>
</comment>
<evidence type="ECO:0000256" key="6">
    <source>
        <dbReference type="ARBA" id="ARBA00022840"/>
    </source>
</evidence>
<name>A0A1F4R4J9_UNCSA</name>
<dbReference type="GO" id="GO:0005524">
    <property type="term" value="F:ATP binding"/>
    <property type="evidence" value="ECO:0007669"/>
    <property type="project" value="UniProtKB-KW"/>
</dbReference>
<keyword evidence="5 8" id="KW-0547">Nucleotide-binding</keyword>
<accession>A0A1F4R4J9</accession>
<dbReference type="FunFam" id="3.30.1300.10:FF:000001">
    <property type="entry name" value="Pantothenate synthetase"/>
    <property type="match status" value="1"/>
</dbReference>
<dbReference type="PANTHER" id="PTHR21299">
    <property type="entry name" value="CYTIDYLATE KINASE/PANTOATE-BETA-ALANINE LIGASE"/>
    <property type="match status" value="1"/>
</dbReference>
<feature type="binding site" evidence="8">
    <location>
        <begin position="147"/>
        <end position="150"/>
    </location>
    <ligand>
        <name>ATP</name>
        <dbReference type="ChEBI" id="CHEBI:30616"/>
    </ligand>
</feature>
<feature type="binding site" evidence="8">
    <location>
        <begin position="30"/>
        <end position="37"/>
    </location>
    <ligand>
        <name>ATP</name>
        <dbReference type="ChEBI" id="CHEBI:30616"/>
    </ligand>
</feature>
<dbReference type="FunFam" id="3.40.50.620:FF:000013">
    <property type="entry name" value="Pantothenate synthetase"/>
    <property type="match status" value="1"/>
</dbReference>
<dbReference type="AlphaFoldDB" id="A0A1F4R4J9"/>
<feature type="binding site" evidence="8">
    <location>
        <begin position="184"/>
        <end position="187"/>
    </location>
    <ligand>
        <name>ATP</name>
        <dbReference type="ChEBI" id="CHEBI:30616"/>
    </ligand>
</feature>
<dbReference type="Gene3D" id="3.30.1300.10">
    <property type="entry name" value="Pantoate-beta-alanine ligase, C-terminal domain"/>
    <property type="match status" value="1"/>
</dbReference>
<evidence type="ECO:0000256" key="5">
    <source>
        <dbReference type="ARBA" id="ARBA00022741"/>
    </source>
</evidence>
<dbReference type="EMBL" id="METP01000060">
    <property type="protein sequence ID" value="OGC03118.1"/>
    <property type="molecule type" value="Genomic_DNA"/>
</dbReference>
<organism evidence="9 10">
    <name type="scientific">candidate division WOR-1 bacterium RIFCSPLOWO2_02_FULL_46_20</name>
    <dbReference type="NCBI Taxonomy" id="1802567"/>
    <lineage>
        <taxon>Bacteria</taxon>
        <taxon>Bacillati</taxon>
        <taxon>Saganbacteria</taxon>
    </lineage>
</organism>
<dbReference type="InterPro" id="IPR042176">
    <property type="entry name" value="Pantoate_ligase_C"/>
</dbReference>
<evidence type="ECO:0000256" key="8">
    <source>
        <dbReference type="HAMAP-Rule" id="MF_00158"/>
    </source>
</evidence>
<evidence type="ECO:0000256" key="2">
    <source>
        <dbReference type="ARBA" id="ARBA00009256"/>
    </source>
</evidence>
<dbReference type="GO" id="GO:0004592">
    <property type="term" value="F:pantoate-beta-alanine ligase activity"/>
    <property type="evidence" value="ECO:0007669"/>
    <property type="project" value="UniProtKB-UniRule"/>
</dbReference>
<keyword evidence="6 8" id="KW-0067">ATP-binding</keyword>
<dbReference type="InterPro" id="IPR014729">
    <property type="entry name" value="Rossmann-like_a/b/a_fold"/>
</dbReference>
<feature type="binding site" evidence="8">
    <location>
        <position position="153"/>
    </location>
    <ligand>
        <name>(R)-pantoate</name>
        <dbReference type="ChEBI" id="CHEBI:15980"/>
    </ligand>
</feature>
<comment type="miscellaneous">
    <text evidence="8">The reaction proceeds by a bi uni uni bi ping pong mechanism.</text>
</comment>
<reference evidence="9 10" key="1">
    <citation type="journal article" date="2016" name="Nat. Commun.">
        <title>Thousands of microbial genomes shed light on interconnected biogeochemical processes in an aquifer system.</title>
        <authorList>
            <person name="Anantharaman K."/>
            <person name="Brown C.T."/>
            <person name="Hug L.A."/>
            <person name="Sharon I."/>
            <person name="Castelle C.J."/>
            <person name="Probst A.J."/>
            <person name="Thomas B.C."/>
            <person name="Singh A."/>
            <person name="Wilkins M.J."/>
            <person name="Karaoz U."/>
            <person name="Brodie E.L."/>
            <person name="Williams K.H."/>
            <person name="Hubbard S.S."/>
            <person name="Banfield J.F."/>
        </authorList>
    </citation>
    <scope>NUCLEOTIDE SEQUENCE [LARGE SCALE GENOMIC DNA]</scope>
</reference>
<evidence type="ECO:0000256" key="4">
    <source>
        <dbReference type="ARBA" id="ARBA00022655"/>
    </source>
</evidence>
<feature type="binding site" evidence="8">
    <location>
        <position position="61"/>
    </location>
    <ligand>
        <name>beta-alanine</name>
        <dbReference type="ChEBI" id="CHEBI:57966"/>
    </ligand>
</feature>
<dbReference type="Gene3D" id="3.40.50.620">
    <property type="entry name" value="HUPs"/>
    <property type="match status" value="1"/>
</dbReference>
<dbReference type="NCBIfam" id="TIGR00018">
    <property type="entry name" value="panC"/>
    <property type="match status" value="1"/>
</dbReference>
<dbReference type="InterPro" id="IPR003721">
    <property type="entry name" value="Pantoate_ligase"/>
</dbReference>
<evidence type="ECO:0000313" key="10">
    <source>
        <dbReference type="Proteomes" id="UP000176938"/>
    </source>
</evidence>
<sequence length="282" mass="32047">MRIIKDLEEMQMYSFKTRCRGKTIGFVPTMGCLHEGHLSLVEAAKKKADVVVVSIFVNPIQFGPSEDYKEYPRPLATDKGLLEHFDIDVLFLPEANKITPDNFSSYIEVDKLSKKMCGRARPAYFRGVTTIVAKFFNIVCPDFTFFGEKDYQQQIIIKKMVKDLGFAIKIITLPTVREFDGLAMSSRNQYLSVKEREQAIILYKALCLARQEIESGEKNDHKILLRVRSLIGSVPNIRLDYVVFADPETLDEVKTLRGKILVALAAYIGKARLIDNLIVNAK</sequence>
<evidence type="ECO:0000256" key="3">
    <source>
        <dbReference type="ARBA" id="ARBA00022598"/>
    </source>
</evidence>
<dbReference type="HAMAP" id="MF_00158">
    <property type="entry name" value="PanC"/>
    <property type="match status" value="1"/>
</dbReference>
<feature type="binding site" evidence="8">
    <location>
        <position position="61"/>
    </location>
    <ligand>
        <name>(R)-pantoate</name>
        <dbReference type="ChEBI" id="CHEBI:15980"/>
    </ligand>
</feature>
<dbReference type="GO" id="GO:0005829">
    <property type="term" value="C:cytosol"/>
    <property type="evidence" value="ECO:0007669"/>
    <property type="project" value="TreeGrafter"/>
</dbReference>
<dbReference type="Pfam" id="PF02569">
    <property type="entry name" value="Pantoate_ligase"/>
    <property type="match status" value="1"/>
</dbReference>
<evidence type="ECO:0000256" key="7">
    <source>
        <dbReference type="ARBA" id="ARBA00048258"/>
    </source>
</evidence>